<dbReference type="EMBL" id="PZPL01000001">
    <property type="protein sequence ID" value="PTL72741.1"/>
    <property type="molecule type" value="Genomic_DNA"/>
</dbReference>
<dbReference type="AlphaFoldDB" id="A0A2T4UTC2"/>
<reference evidence="1 2" key="1">
    <citation type="submission" date="2018-03" db="EMBL/GenBank/DDBJ databases">
        <title>Bacteriophage NCPPB3778 and a type I-E CRISPR drive the evolution of the US Biological Select Agent, Rathayibacter toxicus.</title>
        <authorList>
            <person name="Davis E.W.II."/>
            <person name="Tabima J.F."/>
            <person name="Weisberg A.J."/>
            <person name="Dantas Lopes L."/>
            <person name="Wiseman M.S."/>
            <person name="Wiseman M.S."/>
            <person name="Pupko T."/>
            <person name="Belcher M.S."/>
            <person name="Sechler A.J."/>
            <person name="Tancos M.A."/>
            <person name="Schroeder B.K."/>
            <person name="Murray T.D."/>
            <person name="Luster D.G."/>
            <person name="Schneider W.L."/>
            <person name="Rogers E."/>
            <person name="Andreote F.D."/>
            <person name="Grunwald N.J."/>
            <person name="Putnam M.L."/>
            <person name="Chang J.H."/>
        </authorList>
    </citation>
    <scope>NUCLEOTIDE SEQUENCE [LARGE SCALE GENOMIC DNA]</scope>
    <source>
        <strain evidence="1 2">DSM 15933</strain>
    </source>
</reference>
<keyword evidence="2" id="KW-1185">Reference proteome</keyword>
<organism evidence="1 2">
    <name type="scientific">Rathayibacter caricis DSM 15933</name>
    <dbReference type="NCBI Taxonomy" id="1328867"/>
    <lineage>
        <taxon>Bacteria</taxon>
        <taxon>Bacillati</taxon>
        <taxon>Actinomycetota</taxon>
        <taxon>Actinomycetes</taxon>
        <taxon>Micrococcales</taxon>
        <taxon>Microbacteriaceae</taxon>
        <taxon>Rathayibacter</taxon>
    </lineage>
</organism>
<name>A0A2T4UTC2_9MICO</name>
<gene>
    <name evidence="1" type="ORF">C1I63_07700</name>
</gene>
<sequence>MPGAHFVLSTASPWEDRTEVIGVYASEAWAREAATVWLRSPDREAFPRCIIECWSGAHLLQREVIEGVPADDDSDGAGISGTPTDG</sequence>
<dbReference type="Proteomes" id="UP000241085">
    <property type="component" value="Unassembled WGS sequence"/>
</dbReference>
<proteinExistence type="predicted"/>
<evidence type="ECO:0000313" key="1">
    <source>
        <dbReference type="EMBL" id="PTL72741.1"/>
    </source>
</evidence>
<dbReference type="RefSeq" id="WP_107574394.1">
    <property type="nucleotide sequence ID" value="NZ_PZPL01000001.1"/>
</dbReference>
<evidence type="ECO:0000313" key="2">
    <source>
        <dbReference type="Proteomes" id="UP000241085"/>
    </source>
</evidence>
<accession>A0A2T4UTC2</accession>
<protein>
    <submittedName>
        <fullName evidence="1">Uncharacterized protein</fullName>
    </submittedName>
</protein>
<comment type="caution">
    <text evidence="1">The sequence shown here is derived from an EMBL/GenBank/DDBJ whole genome shotgun (WGS) entry which is preliminary data.</text>
</comment>